<evidence type="ECO:0000313" key="11">
    <source>
        <dbReference type="Proteomes" id="UP001174909"/>
    </source>
</evidence>
<keyword evidence="11" id="KW-1185">Reference proteome</keyword>
<comment type="pathway">
    <text evidence="2">Cofactor biosynthesis; adenosylcobalamin biosynthesis.</text>
</comment>
<dbReference type="NCBIfam" id="TIGR00380">
    <property type="entry name" value="cobal_cbiB"/>
    <property type="match status" value="1"/>
</dbReference>
<feature type="transmembrane region" description="Helical" evidence="9">
    <location>
        <begin position="21"/>
        <end position="44"/>
    </location>
</feature>
<feature type="transmembrane region" description="Helical" evidence="9">
    <location>
        <begin position="258"/>
        <end position="280"/>
    </location>
</feature>
<dbReference type="EMBL" id="CASHTH010002254">
    <property type="protein sequence ID" value="CAI8027018.1"/>
    <property type="molecule type" value="Genomic_DNA"/>
</dbReference>
<dbReference type="GO" id="GO:0048472">
    <property type="term" value="F:threonine-phosphate decarboxylase activity"/>
    <property type="evidence" value="ECO:0007669"/>
    <property type="project" value="InterPro"/>
</dbReference>
<dbReference type="AlphaFoldDB" id="A0AA35SD64"/>
<dbReference type="HAMAP" id="MF_00024">
    <property type="entry name" value="CobD_CbiB"/>
    <property type="match status" value="1"/>
</dbReference>
<evidence type="ECO:0000256" key="3">
    <source>
        <dbReference type="ARBA" id="ARBA00006263"/>
    </source>
</evidence>
<evidence type="ECO:0000256" key="4">
    <source>
        <dbReference type="ARBA" id="ARBA00022475"/>
    </source>
</evidence>
<evidence type="ECO:0000256" key="8">
    <source>
        <dbReference type="ARBA" id="ARBA00023136"/>
    </source>
</evidence>
<dbReference type="Pfam" id="PF03186">
    <property type="entry name" value="CobD_Cbib"/>
    <property type="match status" value="1"/>
</dbReference>
<organism evidence="10 11">
    <name type="scientific">Geodia barretti</name>
    <name type="common">Barrett's horny sponge</name>
    <dbReference type="NCBI Taxonomy" id="519541"/>
    <lineage>
        <taxon>Eukaryota</taxon>
        <taxon>Metazoa</taxon>
        <taxon>Porifera</taxon>
        <taxon>Demospongiae</taxon>
        <taxon>Heteroscleromorpha</taxon>
        <taxon>Tetractinellida</taxon>
        <taxon>Astrophorina</taxon>
        <taxon>Geodiidae</taxon>
        <taxon>Geodia</taxon>
    </lineage>
</organism>
<reference evidence="10" key="1">
    <citation type="submission" date="2023-03" db="EMBL/GenBank/DDBJ databases">
        <authorList>
            <person name="Steffen K."/>
            <person name="Cardenas P."/>
        </authorList>
    </citation>
    <scope>NUCLEOTIDE SEQUENCE</scope>
</reference>
<evidence type="ECO:0000256" key="1">
    <source>
        <dbReference type="ARBA" id="ARBA00004651"/>
    </source>
</evidence>
<sequence length="282" mass="29267">MGKLISWLERLGPSPENRWLALSWGGIMAVSLPTLFGGAAWVAANGLGELGPVPYLLGVTVLLNSTFAVKGLAQAAKGVQDAMDEDSIGEARDGLRSLVSRDAEALDQSLASAAAIESVAENTTDSYIGPWLAFAILGVPGAFAYRAINTLDSMIGYRGKYEYLGKASARLDDLMNLIPARLSAGMIVLAGGMCRLSPVQGMRHLWIGRRLTASPNAGWTIGAMSGLLGVALEKSGHYRIGDGLADPSPRHIGMSVRVALVVAGVGLVAVVGVLAARGLATG</sequence>
<keyword evidence="5" id="KW-0169">Cobalamin biosynthesis</keyword>
<keyword evidence="6 9" id="KW-0812">Transmembrane</keyword>
<feature type="transmembrane region" description="Helical" evidence="9">
    <location>
        <begin position="128"/>
        <end position="148"/>
    </location>
</feature>
<dbReference type="InterPro" id="IPR004485">
    <property type="entry name" value="Cobalamin_biosynth_CobD/CbiB"/>
</dbReference>
<evidence type="ECO:0000256" key="7">
    <source>
        <dbReference type="ARBA" id="ARBA00022989"/>
    </source>
</evidence>
<dbReference type="Proteomes" id="UP001174909">
    <property type="component" value="Unassembled WGS sequence"/>
</dbReference>
<gene>
    <name evidence="10" type="ORF">GBAR_LOCUS15475</name>
</gene>
<evidence type="ECO:0000256" key="9">
    <source>
        <dbReference type="SAM" id="Phobius"/>
    </source>
</evidence>
<proteinExistence type="inferred from homology"/>
<keyword evidence="4" id="KW-1003">Cell membrane</keyword>
<keyword evidence="7 9" id="KW-1133">Transmembrane helix</keyword>
<evidence type="ECO:0000256" key="5">
    <source>
        <dbReference type="ARBA" id="ARBA00022573"/>
    </source>
</evidence>
<keyword evidence="8 9" id="KW-0472">Membrane</keyword>
<evidence type="ECO:0000313" key="10">
    <source>
        <dbReference type="EMBL" id="CAI8027018.1"/>
    </source>
</evidence>
<protein>
    <submittedName>
        <fullName evidence="10">Cobalamin biosynthesis protein CobD</fullName>
    </submittedName>
</protein>
<accession>A0AA35SD64</accession>
<dbReference type="GO" id="GO:0005886">
    <property type="term" value="C:plasma membrane"/>
    <property type="evidence" value="ECO:0007669"/>
    <property type="project" value="UniProtKB-SubCell"/>
</dbReference>
<comment type="subcellular location">
    <subcellularLocation>
        <location evidence="1">Cell membrane</location>
        <topology evidence="1">Multi-pass membrane protein</topology>
    </subcellularLocation>
</comment>
<evidence type="ECO:0000256" key="6">
    <source>
        <dbReference type="ARBA" id="ARBA00022692"/>
    </source>
</evidence>
<evidence type="ECO:0000256" key="2">
    <source>
        <dbReference type="ARBA" id="ARBA00004953"/>
    </source>
</evidence>
<comment type="similarity">
    <text evidence="3">Belongs to the CobD/CbiB family.</text>
</comment>
<dbReference type="PANTHER" id="PTHR34308:SF1">
    <property type="entry name" value="COBALAMIN BIOSYNTHESIS PROTEIN CBIB"/>
    <property type="match status" value="1"/>
</dbReference>
<dbReference type="PANTHER" id="PTHR34308">
    <property type="entry name" value="COBALAMIN BIOSYNTHESIS PROTEIN CBIB"/>
    <property type="match status" value="1"/>
</dbReference>
<name>A0AA35SD64_GEOBA</name>
<comment type="caution">
    <text evidence="10">The sequence shown here is derived from an EMBL/GenBank/DDBJ whole genome shotgun (WGS) entry which is preliminary data.</text>
</comment>